<keyword evidence="2" id="KW-1185">Reference proteome</keyword>
<comment type="caution">
    <text evidence="1">The sequence shown here is derived from an EMBL/GenBank/DDBJ whole genome shotgun (WGS) entry which is preliminary data.</text>
</comment>
<dbReference type="Proteomes" id="UP000537592">
    <property type="component" value="Unassembled WGS sequence"/>
</dbReference>
<organism evidence="1 2">
    <name type="scientific">Pseudochelatococcus contaminans</name>
    <dbReference type="NCBI Taxonomy" id="1538103"/>
    <lineage>
        <taxon>Bacteria</taxon>
        <taxon>Pseudomonadati</taxon>
        <taxon>Pseudomonadota</taxon>
        <taxon>Alphaproteobacteria</taxon>
        <taxon>Hyphomicrobiales</taxon>
        <taxon>Chelatococcaceae</taxon>
        <taxon>Pseudochelatococcus</taxon>
    </lineage>
</organism>
<protein>
    <submittedName>
        <fullName evidence="1">Uncharacterized protein</fullName>
    </submittedName>
</protein>
<dbReference type="AlphaFoldDB" id="A0A7W5Z7H7"/>
<accession>A0A7W5Z7H7</accession>
<name>A0A7W5Z7H7_9HYPH</name>
<evidence type="ECO:0000313" key="2">
    <source>
        <dbReference type="Proteomes" id="UP000537592"/>
    </source>
</evidence>
<evidence type="ECO:0000313" key="1">
    <source>
        <dbReference type="EMBL" id="MBB3811585.1"/>
    </source>
</evidence>
<reference evidence="1 2" key="1">
    <citation type="submission" date="2020-08" db="EMBL/GenBank/DDBJ databases">
        <title>Genomic Encyclopedia of Type Strains, Phase IV (KMG-IV): sequencing the most valuable type-strain genomes for metagenomic binning, comparative biology and taxonomic classification.</title>
        <authorList>
            <person name="Goeker M."/>
        </authorList>
    </citation>
    <scope>NUCLEOTIDE SEQUENCE [LARGE SCALE GENOMIC DNA]</scope>
    <source>
        <strain evidence="1 2">DSM 28760</strain>
    </source>
</reference>
<proteinExistence type="predicted"/>
<sequence>MRSRRFDDARIAYLRQVSVVATLDALGIYWKRDATFEPLKDKATVRVHVSLGGAVVELLATGPKWYDTQTERGGGGAIDLAMYLLRLDFVAAVKRLQVIPAKPPEIA</sequence>
<gene>
    <name evidence="1" type="ORF">FHS81_003700</name>
</gene>
<dbReference type="EMBL" id="JACICC010000026">
    <property type="protein sequence ID" value="MBB3811585.1"/>
    <property type="molecule type" value="Genomic_DNA"/>
</dbReference>
<dbReference type="RefSeq" id="WP_183754972.1">
    <property type="nucleotide sequence ID" value="NZ_JACICC010000026.1"/>
</dbReference>